<evidence type="ECO:0000313" key="3">
    <source>
        <dbReference type="EMBL" id="SFQ10051.1"/>
    </source>
</evidence>
<reference evidence="3 4" key="1">
    <citation type="submission" date="2016-10" db="EMBL/GenBank/DDBJ databases">
        <authorList>
            <person name="de Groot N.N."/>
        </authorList>
    </citation>
    <scope>NUCLEOTIDE SEQUENCE [LARGE SCALE GENOMIC DNA]</scope>
    <source>
        <strain evidence="4">E92,LMG 26720,CCM 7988</strain>
    </source>
</reference>
<dbReference type="OrthoDB" id="9815677at2"/>
<dbReference type="EMBL" id="FOXH01000010">
    <property type="protein sequence ID" value="SFQ10051.1"/>
    <property type="molecule type" value="Genomic_DNA"/>
</dbReference>
<dbReference type="GO" id="GO:0005507">
    <property type="term" value="F:copper ion binding"/>
    <property type="evidence" value="ECO:0007669"/>
    <property type="project" value="TreeGrafter"/>
</dbReference>
<dbReference type="HAMAP" id="MF_00795">
    <property type="entry name" value="CutC"/>
    <property type="match status" value="1"/>
</dbReference>
<dbReference type="InterPro" id="IPR005627">
    <property type="entry name" value="CutC-like"/>
</dbReference>
<comment type="similarity">
    <text evidence="1 2">Belongs to the CutC family.</text>
</comment>
<name>A0A1I5VRI2_9BACT</name>
<evidence type="ECO:0000256" key="1">
    <source>
        <dbReference type="ARBA" id="ARBA00007768"/>
    </source>
</evidence>
<dbReference type="Proteomes" id="UP000199306">
    <property type="component" value="Unassembled WGS sequence"/>
</dbReference>
<dbReference type="SUPFAM" id="SSF110395">
    <property type="entry name" value="CutC-like"/>
    <property type="match status" value="1"/>
</dbReference>
<dbReference type="PANTHER" id="PTHR12598:SF0">
    <property type="entry name" value="COPPER HOMEOSTASIS PROTEIN CUTC HOMOLOG"/>
    <property type="match status" value="1"/>
</dbReference>
<dbReference type="InterPro" id="IPR036822">
    <property type="entry name" value="CutC-like_dom_sf"/>
</dbReference>
<organism evidence="3 4">
    <name type="scientific">Pseudarcicella hirudinis</name>
    <dbReference type="NCBI Taxonomy" id="1079859"/>
    <lineage>
        <taxon>Bacteria</taxon>
        <taxon>Pseudomonadati</taxon>
        <taxon>Bacteroidota</taxon>
        <taxon>Cytophagia</taxon>
        <taxon>Cytophagales</taxon>
        <taxon>Flectobacillaceae</taxon>
        <taxon>Pseudarcicella</taxon>
    </lineage>
</organism>
<evidence type="ECO:0000256" key="2">
    <source>
        <dbReference type="HAMAP-Rule" id="MF_00795"/>
    </source>
</evidence>
<keyword evidence="4" id="KW-1185">Reference proteome</keyword>
<dbReference type="RefSeq" id="WP_092018229.1">
    <property type="nucleotide sequence ID" value="NZ_FOXH01000010.1"/>
</dbReference>
<gene>
    <name evidence="2" type="primary">cutC</name>
    <name evidence="3" type="ORF">SAMN04515674_11017</name>
</gene>
<accession>A0A1I5VRI2</accession>
<sequence>MSITLSTKHNIAIEVCSYSLESCIAAEKAGANRIELCASPFEGGTTPSAGLMKSAKENVNIQVHVMIRPRGGDFCYTDQEIGIMKADIEIAKQIGCDGIVLGILHPDGQINTGQIKELASLAHPMEVTVHRAFDMSSDPFEALEAIIDCGCTRILTSALQNKVTEGKELLREIVKKADGRIQIMAGSGVNSRNAQDLLETGVDALHLTGKSTRDSVMTYRREGIAMGGLSEVPEYEIAYADVEKIRKVVEIVQPVNS</sequence>
<proteinExistence type="inferred from homology"/>
<evidence type="ECO:0000313" key="4">
    <source>
        <dbReference type="Proteomes" id="UP000199306"/>
    </source>
</evidence>
<dbReference type="Pfam" id="PF03932">
    <property type="entry name" value="CutC"/>
    <property type="match status" value="1"/>
</dbReference>
<dbReference type="PANTHER" id="PTHR12598">
    <property type="entry name" value="COPPER HOMEOSTASIS PROTEIN CUTC"/>
    <property type="match status" value="1"/>
</dbReference>
<dbReference type="FunFam" id="3.20.20.380:FF:000001">
    <property type="entry name" value="Copper homeostasis protein CutC"/>
    <property type="match status" value="1"/>
</dbReference>
<dbReference type="Gene3D" id="3.20.20.380">
    <property type="entry name" value="Copper homeostasis (CutC) domain"/>
    <property type="match status" value="1"/>
</dbReference>
<dbReference type="STRING" id="1079859.SAMN04515674_11017"/>
<protein>
    <recommendedName>
        <fullName evidence="2">PF03932 family protein CutC</fullName>
    </recommendedName>
</protein>
<comment type="subcellular location">
    <subcellularLocation>
        <location evidence="2">Cytoplasm</location>
    </subcellularLocation>
</comment>
<comment type="caution">
    <text evidence="2">Once thought to be involved in copper homeostasis, experiments in E.coli have shown this is not the case.</text>
</comment>
<keyword evidence="2" id="KW-0963">Cytoplasm</keyword>
<dbReference type="GO" id="GO:0005737">
    <property type="term" value="C:cytoplasm"/>
    <property type="evidence" value="ECO:0007669"/>
    <property type="project" value="UniProtKB-SubCell"/>
</dbReference>
<dbReference type="AlphaFoldDB" id="A0A1I5VRI2"/>